<dbReference type="InterPro" id="IPR037185">
    <property type="entry name" value="EmrE-like"/>
</dbReference>
<dbReference type="InterPro" id="IPR030184">
    <property type="entry name" value="WAT1-related"/>
</dbReference>
<dbReference type="InterPro" id="IPR000620">
    <property type="entry name" value="EamA_dom"/>
</dbReference>
<dbReference type="EMBL" id="JACMSC010000006">
    <property type="protein sequence ID" value="KAG6519087.1"/>
    <property type="molecule type" value="Genomic_DNA"/>
</dbReference>
<evidence type="ECO:0000313" key="10">
    <source>
        <dbReference type="Proteomes" id="UP000734854"/>
    </source>
</evidence>
<feature type="transmembrane region" description="Helical" evidence="6">
    <location>
        <begin position="324"/>
        <end position="343"/>
    </location>
</feature>
<dbReference type="SUPFAM" id="SSF103481">
    <property type="entry name" value="Multidrug resistance efflux transporter EmrE"/>
    <property type="match status" value="2"/>
</dbReference>
<gene>
    <name evidence="9" type="ORF">ZIOFF_022576</name>
</gene>
<proteinExistence type="inferred from homology"/>
<feature type="transmembrane region" description="Helical" evidence="6">
    <location>
        <begin position="38"/>
        <end position="61"/>
    </location>
</feature>
<feature type="transmembrane region" description="Helical" evidence="6">
    <location>
        <begin position="81"/>
        <end position="100"/>
    </location>
</feature>
<evidence type="ECO:0000256" key="6">
    <source>
        <dbReference type="RuleBase" id="RU363077"/>
    </source>
</evidence>
<evidence type="ECO:0000256" key="3">
    <source>
        <dbReference type="ARBA" id="ARBA00022692"/>
    </source>
</evidence>
<dbReference type="AlphaFoldDB" id="A0A8J5HD31"/>
<feature type="transmembrane region" description="Helical" evidence="6">
    <location>
        <begin position="171"/>
        <end position="191"/>
    </location>
</feature>
<evidence type="ECO:0000256" key="1">
    <source>
        <dbReference type="ARBA" id="ARBA00004141"/>
    </source>
</evidence>
<feature type="transmembrane region" description="Helical" evidence="6">
    <location>
        <begin position="295"/>
        <end position="317"/>
    </location>
</feature>
<evidence type="ECO:0000256" key="5">
    <source>
        <dbReference type="ARBA" id="ARBA00023136"/>
    </source>
</evidence>
<keyword evidence="3 6" id="KW-0812">Transmembrane</keyword>
<keyword evidence="10" id="KW-1185">Reference proteome</keyword>
<feature type="transmembrane region" description="Helical" evidence="6">
    <location>
        <begin position="236"/>
        <end position="258"/>
    </location>
</feature>
<reference evidence="9 10" key="1">
    <citation type="submission" date="2020-08" db="EMBL/GenBank/DDBJ databases">
        <title>Plant Genome Project.</title>
        <authorList>
            <person name="Zhang R.-G."/>
        </authorList>
    </citation>
    <scope>NUCLEOTIDE SEQUENCE [LARGE SCALE GENOMIC DNA]</scope>
    <source>
        <tissue evidence="9">Rhizome</tissue>
    </source>
</reference>
<evidence type="ECO:0000313" key="9">
    <source>
        <dbReference type="EMBL" id="KAG6519087.1"/>
    </source>
</evidence>
<feature type="domain" description="EamA" evidence="8">
    <location>
        <begin position="173"/>
        <end position="341"/>
    </location>
</feature>
<name>A0A8J5HD31_ZINOF</name>
<evidence type="ECO:0000256" key="7">
    <source>
        <dbReference type="SAM" id="MobiDB-lite"/>
    </source>
</evidence>
<feature type="transmembrane region" description="Helical" evidence="6">
    <location>
        <begin position="265"/>
        <end position="289"/>
    </location>
</feature>
<dbReference type="GO" id="GO:0022857">
    <property type="term" value="F:transmembrane transporter activity"/>
    <property type="evidence" value="ECO:0007669"/>
    <property type="project" value="InterPro"/>
</dbReference>
<dbReference type="Proteomes" id="UP000734854">
    <property type="component" value="Unassembled WGS sequence"/>
</dbReference>
<protein>
    <recommendedName>
        <fullName evidence="6">WAT1-related protein</fullName>
    </recommendedName>
</protein>
<accession>A0A8J5HD31</accession>
<feature type="region of interest" description="Disordered" evidence="7">
    <location>
        <begin position="350"/>
        <end position="376"/>
    </location>
</feature>
<keyword evidence="4 6" id="KW-1133">Transmembrane helix</keyword>
<dbReference type="PANTHER" id="PTHR31218">
    <property type="entry name" value="WAT1-RELATED PROTEIN"/>
    <property type="match status" value="1"/>
</dbReference>
<evidence type="ECO:0000256" key="4">
    <source>
        <dbReference type="ARBA" id="ARBA00022989"/>
    </source>
</evidence>
<feature type="compositionally biased region" description="Basic and acidic residues" evidence="7">
    <location>
        <begin position="365"/>
        <end position="376"/>
    </location>
</feature>
<comment type="caution">
    <text evidence="9">The sequence shown here is derived from an EMBL/GenBank/DDBJ whole genome shotgun (WGS) entry which is preliminary data.</text>
</comment>
<feature type="transmembrane region" description="Helical" evidence="6">
    <location>
        <begin position="203"/>
        <end position="224"/>
    </location>
</feature>
<keyword evidence="5 6" id="KW-0472">Membrane</keyword>
<evidence type="ECO:0000256" key="2">
    <source>
        <dbReference type="ARBA" id="ARBA00007635"/>
    </source>
</evidence>
<organism evidence="9 10">
    <name type="scientific">Zingiber officinale</name>
    <name type="common">Ginger</name>
    <name type="synonym">Amomum zingiber</name>
    <dbReference type="NCBI Taxonomy" id="94328"/>
    <lineage>
        <taxon>Eukaryota</taxon>
        <taxon>Viridiplantae</taxon>
        <taxon>Streptophyta</taxon>
        <taxon>Embryophyta</taxon>
        <taxon>Tracheophyta</taxon>
        <taxon>Spermatophyta</taxon>
        <taxon>Magnoliopsida</taxon>
        <taxon>Liliopsida</taxon>
        <taxon>Zingiberales</taxon>
        <taxon>Zingiberaceae</taxon>
        <taxon>Zingiber</taxon>
    </lineage>
</organism>
<comment type="subcellular location">
    <subcellularLocation>
        <location evidence="1 6">Membrane</location>
        <topology evidence="1 6">Multi-pass membrane protein</topology>
    </subcellularLocation>
</comment>
<dbReference type="Pfam" id="PF00892">
    <property type="entry name" value="EamA"/>
    <property type="match status" value="1"/>
</dbReference>
<dbReference type="GO" id="GO:0016020">
    <property type="term" value="C:membrane"/>
    <property type="evidence" value="ECO:0007669"/>
    <property type="project" value="UniProtKB-SubCell"/>
</dbReference>
<feature type="transmembrane region" description="Helical" evidence="6">
    <location>
        <begin position="12"/>
        <end position="31"/>
    </location>
</feature>
<sequence>MVARMELKSIAGAVYVQLAYAAMFLASRLAFTKGMSHFAFVLYRQIVASLAIGLPAAYYLYRISFSQNFYYAGLALTSSTFASTMNNLIPVVTFLLAYFLKLERVRIKVWDGQAKILGTLFCVGGAMLMTFYENTTRQSQEDSHVQQQLYLDHFPLGQSLVKLVGKSHGSFLFGALLTIIGSWSMSFFMIYQAWIVREYPSQLTLSAMVSFMGCLQCALVSLLLENPSALIIQWDMQLLLIAYSVHSSLYLICMALILSISVMRLVIAFIYICIQGIFCTGLGFFIIMWCVKERGPVFVTMFSPLSSVVVAIMEPLLLHEQLTWSSVLGMAIIIAGLYLYLWAKAQDSNPSTDQSQLTDEEEERAIDANERSSREEITIGIQAPLLANTNS</sequence>
<evidence type="ECO:0000259" key="8">
    <source>
        <dbReference type="Pfam" id="PF00892"/>
    </source>
</evidence>
<comment type="similarity">
    <text evidence="2 6">Belongs to the drug/metabolite transporter (DMT) superfamily. Plant drug/metabolite exporter (P-DME) (TC 2.A.7.4) family.</text>
</comment>